<sequence length="170" mass="18802">MRIDAYPKPGLGLALLLSASLLLVACATSPVATDGEEIAPVGPAHVLEDQSLVGELVVWGGRIVEVENRADRTLLVVASLPLDRADRPRLHYEPGVRFIAEQPGYLEPLTFAPGRFVTILGTVSGTRIRAVGDYDYLHPTMDIEKLHLWPSDPMMWSPHWRWNFGIGIRL</sequence>
<feature type="chain" id="PRO_5005454393" description="Outer membrane lipoprotein Slp" evidence="1">
    <location>
        <begin position="33"/>
        <end position="170"/>
    </location>
</feature>
<accession>A0A0K0XWM2</accession>
<evidence type="ECO:0008006" key="4">
    <source>
        <dbReference type="Google" id="ProtNLM"/>
    </source>
</evidence>
<dbReference type="KEGG" id="wma:WM2015_1700"/>
<feature type="signal peptide" evidence="1">
    <location>
        <begin position="1"/>
        <end position="32"/>
    </location>
</feature>
<dbReference type="EMBL" id="CP012154">
    <property type="protein sequence ID" value="AKS42070.1"/>
    <property type="molecule type" value="Genomic_DNA"/>
</dbReference>
<dbReference type="InterPro" id="IPR004658">
    <property type="entry name" value="OMP_Slp"/>
</dbReference>
<dbReference type="AlphaFoldDB" id="A0A0K0XWM2"/>
<proteinExistence type="predicted"/>
<evidence type="ECO:0000256" key="1">
    <source>
        <dbReference type="SAM" id="SignalP"/>
    </source>
</evidence>
<dbReference type="STRING" id="1579979.WM2015_1700"/>
<gene>
    <name evidence="2" type="ORF">WM2015_1700</name>
</gene>
<dbReference type="Proteomes" id="UP000066624">
    <property type="component" value="Chromosome"/>
</dbReference>
<name>A0A0K0XWM2_9GAMM</name>
<protein>
    <recommendedName>
        <fullName evidence="4">Outer membrane lipoprotein Slp</fullName>
    </recommendedName>
</protein>
<organism evidence="2 3">
    <name type="scientific">Wenzhouxiangella marina</name>
    <dbReference type="NCBI Taxonomy" id="1579979"/>
    <lineage>
        <taxon>Bacteria</taxon>
        <taxon>Pseudomonadati</taxon>
        <taxon>Pseudomonadota</taxon>
        <taxon>Gammaproteobacteria</taxon>
        <taxon>Chromatiales</taxon>
        <taxon>Wenzhouxiangellaceae</taxon>
        <taxon>Wenzhouxiangella</taxon>
    </lineage>
</organism>
<reference evidence="2 3" key="1">
    <citation type="submission" date="2015-07" db="EMBL/GenBank/DDBJ databases">
        <authorList>
            <person name="Noorani M."/>
        </authorList>
    </citation>
    <scope>NUCLEOTIDE SEQUENCE [LARGE SCALE GENOMIC DNA]</scope>
    <source>
        <strain evidence="2 3">KCTC 42284</strain>
    </source>
</reference>
<dbReference type="PANTHER" id="PTHR37530">
    <property type="entry name" value="OUTER MEMBRANE PROTEIN SLP"/>
    <property type="match status" value="1"/>
</dbReference>
<evidence type="ECO:0000313" key="3">
    <source>
        <dbReference type="Proteomes" id="UP000066624"/>
    </source>
</evidence>
<dbReference type="Pfam" id="PF03843">
    <property type="entry name" value="Slp"/>
    <property type="match status" value="1"/>
</dbReference>
<dbReference type="RefSeq" id="WP_169751132.1">
    <property type="nucleotide sequence ID" value="NZ_CP012154.1"/>
</dbReference>
<dbReference type="PROSITE" id="PS51257">
    <property type="entry name" value="PROKAR_LIPOPROTEIN"/>
    <property type="match status" value="1"/>
</dbReference>
<dbReference type="PANTHER" id="PTHR37530:SF1">
    <property type="entry name" value="OUTER MEMBRANE PROTEIN SLP"/>
    <property type="match status" value="1"/>
</dbReference>
<keyword evidence="3" id="KW-1185">Reference proteome</keyword>
<dbReference type="PIRSF" id="PIRSF004982">
    <property type="entry name" value="SlP"/>
    <property type="match status" value="1"/>
</dbReference>
<evidence type="ECO:0000313" key="2">
    <source>
        <dbReference type="EMBL" id="AKS42070.1"/>
    </source>
</evidence>
<keyword evidence="1" id="KW-0732">Signal</keyword>
<dbReference type="GO" id="GO:0019867">
    <property type="term" value="C:outer membrane"/>
    <property type="evidence" value="ECO:0007669"/>
    <property type="project" value="InterPro"/>
</dbReference>